<evidence type="ECO:0000313" key="1">
    <source>
        <dbReference type="EMBL" id="KAH1083455.1"/>
    </source>
</evidence>
<reference evidence="1 2" key="1">
    <citation type="journal article" date="2021" name="Plant Biotechnol. J.">
        <title>Multi-omics assisted identification of the key and species-specific regulatory components of drought-tolerant mechanisms in Gossypium stocksii.</title>
        <authorList>
            <person name="Yu D."/>
            <person name="Ke L."/>
            <person name="Zhang D."/>
            <person name="Wu Y."/>
            <person name="Sun Y."/>
            <person name="Mei J."/>
            <person name="Sun J."/>
            <person name="Sun Y."/>
        </authorList>
    </citation>
    <scope>NUCLEOTIDE SEQUENCE [LARGE SCALE GENOMIC DNA]</scope>
    <source>
        <strain evidence="2">cv. E1</strain>
        <tissue evidence="1">Leaf</tissue>
    </source>
</reference>
<dbReference type="EMBL" id="JAIQCV010000007">
    <property type="protein sequence ID" value="KAH1083455.1"/>
    <property type="molecule type" value="Genomic_DNA"/>
</dbReference>
<accession>A0A9D4A3P4</accession>
<dbReference type="Proteomes" id="UP000828251">
    <property type="component" value="Unassembled WGS sequence"/>
</dbReference>
<gene>
    <name evidence="1" type="ORF">J1N35_023216</name>
</gene>
<comment type="caution">
    <text evidence="1">The sequence shown here is derived from an EMBL/GenBank/DDBJ whole genome shotgun (WGS) entry which is preliminary data.</text>
</comment>
<dbReference type="AlphaFoldDB" id="A0A9D4A3P4"/>
<proteinExistence type="predicted"/>
<name>A0A9D4A3P4_9ROSI</name>
<protein>
    <submittedName>
        <fullName evidence="1">Uncharacterized protein</fullName>
    </submittedName>
</protein>
<sequence length="100" mass="11275">MARLLMWCGEWQLETLRGARVSEYIVCGGGRSCGSTTGSSISLKRWIFGKLRLKETHRRRSVGDTRGCGGCRTGFVQNHLTDLEVLVRVLEKEDDSNWSL</sequence>
<keyword evidence="2" id="KW-1185">Reference proteome</keyword>
<evidence type="ECO:0000313" key="2">
    <source>
        <dbReference type="Proteomes" id="UP000828251"/>
    </source>
</evidence>
<organism evidence="1 2">
    <name type="scientific">Gossypium stocksii</name>
    <dbReference type="NCBI Taxonomy" id="47602"/>
    <lineage>
        <taxon>Eukaryota</taxon>
        <taxon>Viridiplantae</taxon>
        <taxon>Streptophyta</taxon>
        <taxon>Embryophyta</taxon>
        <taxon>Tracheophyta</taxon>
        <taxon>Spermatophyta</taxon>
        <taxon>Magnoliopsida</taxon>
        <taxon>eudicotyledons</taxon>
        <taxon>Gunneridae</taxon>
        <taxon>Pentapetalae</taxon>
        <taxon>rosids</taxon>
        <taxon>malvids</taxon>
        <taxon>Malvales</taxon>
        <taxon>Malvaceae</taxon>
        <taxon>Malvoideae</taxon>
        <taxon>Gossypium</taxon>
    </lineage>
</organism>